<feature type="compositionally biased region" description="Low complexity" evidence="1">
    <location>
        <begin position="882"/>
        <end position="893"/>
    </location>
</feature>
<feature type="region of interest" description="Disordered" evidence="1">
    <location>
        <begin position="882"/>
        <end position="903"/>
    </location>
</feature>
<feature type="compositionally biased region" description="Low complexity" evidence="1">
    <location>
        <begin position="408"/>
        <end position="420"/>
    </location>
</feature>
<feature type="compositionally biased region" description="Polar residues" evidence="1">
    <location>
        <begin position="317"/>
        <end position="338"/>
    </location>
</feature>
<feature type="compositionally biased region" description="Polar residues" evidence="1">
    <location>
        <begin position="390"/>
        <end position="403"/>
    </location>
</feature>
<organism evidence="2">
    <name type="scientific">Lepeophtheirus salmonis</name>
    <name type="common">Salmon louse</name>
    <name type="synonym">Caligus salmonis</name>
    <dbReference type="NCBI Taxonomy" id="72036"/>
    <lineage>
        <taxon>Eukaryota</taxon>
        <taxon>Metazoa</taxon>
        <taxon>Ecdysozoa</taxon>
        <taxon>Arthropoda</taxon>
        <taxon>Crustacea</taxon>
        <taxon>Multicrustacea</taxon>
        <taxon>Hexanauplia</taxon>
        <taxon>Copepoda</taxon>
        <taxon>Siphonostomatoida</taxon>
        <taxon>Caligidae</taxon>
        <taxon>Lepeophtheirus</taxon>
    </lineage>
</organism>
<dbReference type="AlphaFoldDB" id="A0A0K2T9Y3"/>
<feature type="non-terminal residue" evidence="2">
    <location>
        <position position="1"/>
    </location>
</feature>
<accession>A0A0K2T9Y3</accession>
<feature type="region of interest" description="Disordered" evidence="1">
    <location>
        <begin position="317"/>
        <end position="431"/>
    </location>
</feature>
<feature type="compositionally biased region" description="Basic and acidic residues" evidence="1">
    <location>
        <begin position="607"/>
        <end position="618"/>
    </location>
</feature>
<reference evidence="2" key="1">
    <citation type="submission" date="2014-05" db="EMBL/GenBank/DDBJ databases">
        <authorList>
            <person name="Chronopoulou M."/>
        </authorList>
    </citation>
    <scope>NUCLEOTIDE SEQUENCE</scope>
    <source>
        <tissue evidence="2">Whole organism</tissue>
    </source>
</reference>
<feature type="compositionally biased region" description="Polar residues" evidence="1">
    <location>
        <begin position="345"/>
        <end position="376"/>
    </location>
</feature>
<dbReference type="EMBL" id="HACA01004925">
    <property type="protein sequence ID" value="CDW22286.1"/>
    <property type="molecule type" value="Transcribed_RNA"/>
</dbReference>
<protein>
    <submittedName>
        <fullName evidence="2">Uncharacterized protein</fullName>
    </submittedName>
</protein>
<sequence>TMASGLIEEISTEQGVRETTTSHGIGGINMIPSIDSSVLNMSTPHTVISDLTQKDAIPISFKELKGLVPNITAYYVVEDIPYFVISDTPYFVNDGTTRLIPGDEHTPFTIRHTYPDGTLDEIALEKYDIVPGTVETGPNLEILTTESTPNESQDFPKPISINELEKLIPLVTSYYVLNNTPYFVIGSNVFYVVDGSTLISEGEEPNSLTIMHTFPNGTLYEIHLGDDRSSKKPINTTINELESLLYGITGYYVINGLPYFVVNGMTYYVDTGKTIIMPGDDNHPFTINHIFPNGSKYDIVLRDFSPNEKNIVDLSGSKFSTTPSTIDSNEGQIFSTTMKSDDGSRVTNTKETVEGFSTPSSNFHQSGDSNTSSPSSEIYEDEEKFEKGHSSTTPSTEDIQSTPGFGVSDLNSSTSPSLSETTDEDSSTNISITSTTSKTNVLEDESLTTFKSEDSEYISTSQPSVIDLITMTSSQVISDSTTTKKPIEDTTLDEEARPSLTSSTETISTTIINFISSTVKPLIKLGSNTEVPQKSTTEVPQLDISTTASVEENVFTVLPTGIISSNDSVIESSTEFASNEDKEHVFTVLPVDISSLTTESSDQFVDDGVKGSDKESTKELTSTTPSPVIDDASEDKKPSPIGGVSLTSNSVNSESTTSFSKQDYKTTKSPVFEDVSDAKISTSTVETRKEEEFSSTPAPSTITEKDTESEVVSEGSSNAFNDVSPGTLDDAQGTTTERPESEKVFTVLPTDISSIDKIAQSDDDTLDVNNEDSTTLAPEATTTYNAFEGNTKSSKEEESVFTVLPSKDLPSEYNPTTIIDLTTLVTTKAASSISSTERPEETVTTQSPTVVDLTTMKSTIISEDDTDVIIITTTVSPDITTTTTTTTTAAPSSMAQSTNDDEGTHTLNCQITAESCKTTDPTVPLNCKTGTSQPVTVLINKKDINLQEVIDKNLKIIVKEFMLMPMVMPTNGSSSKR</sequence>
<evidence type="ECO:0000256" key="1">
    <source>
        <dbReference type="SAM" id="MobiDB-lite"/>
    </source>
</evidence>
<feature type="region of interest" description="Disordered" evidence="1">
    <location>
        <begin position="681"/>
        <end position="740"/>
    </location>
</feature>
<feature type="compositionally biased region" description="Low complexity" evidence="1">
    <location>
        <begin position="644"/>
        <end position="660"/>
    </location>
</feature>
<evidence type="ECO:0000313" key="2">
    <source>
        <dbReference type="EMBL" id="CDW22286.1"/>
    </source>
</evidence>
<name>A0A0K2T9Y3_LEPSM</name>
<proteinExistence type="predicted"/>
<feature type="region of interest" description="Disordered" evidence="1">
    <location>
        <begin position="603"/>
        <end position="667"/>
    </location>
</feature>